<feature type="compositionally biased region" description="Basic and acidic residues" evidence="1">
    <location>
        <begin position="1"/>
        <end position="10"/>
    </location>
</feature>
<protein>
    <submittedName>
        <fullName evidence="2">Uncharacterized protein</fullName>
    </submittedName>
</protein>
<sequence>MKKTKHETNRKQQTGQPGRLRLMNYELDKHANNGQELGGDASTNANSLQSYPAN</sequence>
<evidence type="ECO:0000256" key="1">
    <source>
        <dbReference type="SAM" id="MobiDB-lite"/>
    </source>
</evidence>
<gene>
    <name evidence="2" type="ORF">PAT3040_03221</name>
</gene>
<organism evidence="2 3">
    <name type="scientific">Paenibacillus agaridevorans</name>
    <dbReference type="NCBI Taxonomy" id="171404"/>
    <lineage>
        <taxon>Bacteria</taxon>
        <taxon>Bacillati</taxon>
        <taxon>Bacillota</taxon>
        <taxon>Bacilli</taxon>
        <taxon>Bacillales</taxon>
        <taxon>Paenibacillaceae</taxon>
        <taxon>Paenibacillus</taxon>
    </lineage>
</organism>
<accession>A0A2R5EXT9</accession>
<evidence type="ECO:0000313" key="3">
    <source>
        <dbReference type="Proteomes" id="UP000245202"/>
    </source>
</evidence>
<comment type="caution">
    <text evidence="2">The sequence shown here is derived from an EMBL/GenBank/DDBJ whole genome shotgun (WGS) entry which is preliminary data.</text>
</comment>
<evidence type="ECO:0000313" key="2">
    <source>
        <dbReference type="EMBL" id="GBG08633.1"/>
    </source>
</evidence>
<feature type="region of interest" description="Disordered" evidence="1">
    <location>
        <begin position="1"/>
        <end position="54"/>
    </location>
</feature>
<name>A0A2R5EXT9_9BACL</name>
<feature type="compositionally biased region" description="Polar residues" evidence="1">
    <location>
        <begin position="41"/>
        <end position="54"/>
    </location>
</feature>
<dbReference type="EMBL" id="BDQX01000171">
    <property type="protein sequence ID" value="GBG08633.1"/>
    <property type="molecule type" value="Genomic_DNA"/>
</dbReference>
<keyword evidence="3" id="KW-1185">Reference proteome</keyword>
<proteinExistence type="predicted"/>
<dbReference type="Proteomes" id="UP000245202">
    <property type="component" value="Unassembled WGS sequence"/>
</dbReference>
<dbReference type="AlphaFoldDB" id="A0A2R5EXT9"/>
<reference evidence="2 3" key="1">
    <citation type="submission" date="2017-08" db="EMBL/GenBank/DDBJ databases">
        <title>Substantial Increase in Enzyme Production by Combined Drug-Resistance Mutations in Paenibacillus agaridevorans.</title>
        <authorList>
            <person name="Tanaka Y."/>
            <person name="Funane K."/>
            <person name="Hosaka T."/>
            <person name="Shiwa Y."/>
            <person name="Fujita N."/>
            <person name="Miyazaki T."/>
            <person name="Yoshikawa H."/>
            <person name="Murakami K."/>
            <person name="Kasahara K."/>
            <person name="Inaoka T."/>
            <person name="Hiraga Y."/>
            <person name="Ochi K."/>
        </authorList>
    </citation>
    <scope>NUCLEOTIDE SEQUENCE [LARGE SCALE GENOMIC DNA]</scope>
    <source>
        <strain evidence="2 3">T-3040</strain>
    </source>
</reference>